<keyword evidence="6" id="KW-0175">Coiled coil</keyword>
<reference evidence="7 8" key="1">
    <citation type="submission" date="2019-05" db="EMBL/GenBank/DDBJ databases">
        <title>Mikania micrantha, genome provides insights into the molecular mechanism of rapid growth.</title>
        <authorList>
            <person name="Liu B."/>
        </authorList>
    </citation>
    <scope>NUCLEOTIDE SEQUENCE [LARGE SCALE GENOMIC DNA]</scope>
    <source>
        <strain evidence="7">NLD-2019</strain>
        <tissue evidence="7">Leaf</tissue>
    </source>
</reference>
<feature type="coiled-coil region" evidence="6">
    <location>
        <begin position="18"/>
        <end position="73"/>
    </location>
</feature>
<dbReference type="GO" id="GO:0040008">
    <property type="term" value="P:regulation of growth"/>
    <property type="evidence" value="ECO:0007669"/>
    <property type="project" value="InterPro"/>
</dbReference>
<dbReference type="GO" id="GO:0046983">
    <property type="term" value="F:protein dimerization activity"/>
    <property type="evidence" value="ECO:0007669"/>
    <property type="project" value="InterPro"/>
</dbReference>
<keyword evidence="3" id="KW-0805">Transcription regulation</keyword>
<keyword evidence="4" id="KW-0804">Transcription</keyword>
<dbReference type="InterPro" id="IPR044293">
    <property type="entry name" value="PRE"/>
</dbReference>
<dbReference type="EMBL" id="SZYD01000003">
    <property type="protein sequence ID" value="KAD6795997.1"/>
    <property type="molecule type" value="Genomic_DNA"/>
</dbReference>
<evidence type="ECO:0000256" key="2">
    <source>
        <dbReference type="ARBA" id="ARBA00022604"/>
    </source>
</evidence>
<accession>A0A5N6PS34</accession>
<evidence type="ECO:0000256" key="5">
    <source>
        <dbReference type="ARBA" id="ARBA00023242"/>
    </source>
</evidence>
<organism evidence="7 8">
    <name type="scientific">Mikania micrantha</name>
    <name type="common">bitter vine</name>
    <dbReference type="NCBI Taxonomy" id="192012"/>
    <lineage>
        <taxon>Eukaryota</taxon>
        <taxon>Viridiplantae</taxon>
        <taxon>Streptophyta</taxon>
        <taxon>Embryophyta</taxon>
        <taxon>Tracheophyta</taxon>
        <taxon>Spermatophyta</taxon>
        <taxon>Magnoliopsida</taxon>
        <taxon>eudicotyledons</taxon>
        <taxon>Gunneridae</taxon>
        <taxon>Pentapetalae</taxon>
        <taxon>asterids</taxon>
        <taxon>campanulids</taxon>
        <taxon>Asterales</taxon>
        <taxon>Asteraceae</taxon>
        <taxon>Asteroideae</taxon>
        <taxon>Heliantheae alliance</taxon>
        <taxon>Eupatorieae</taxon>
        <taxon>Mikania</taxon>
    </lineage>
</organism>
<dbReference type="OrthoDB" id="988630at2759"/>
<proteinExistence type="predicted"/>
<gene>
    <name evidence="7" type="ORF">E3N88_06893</name>
</gene>
<evidence type="ECO:0000313" key="8">
    <source>
        <dbReference type="Proteomes" id="UP000326396"/>
    </source>
</evidence>
<keyword evidence="5" id="KW-0539">Nucleus</keyword>
<dbReference type="Proteomes" id="UP000326396">
    <property type="component" value="Linkage Group LG11"/>
</dbReference>
<dbReference type="InterPro" id="IPR036638">
    <property type="entry name" value="HLH_DNA-bd_sf"/>
</dbReference>
<dbReference type="GO" id="GO:0006355">
    <property type="term" value="P:regulation of DNA-templated transcription"/>
    <property type="evidence" value="ECO:0007669"/>
    <property type="project" value="InterPro"/>
</dbReference>
<dbReference type="Gene3D" id="4.10.280.10">
    <property type="entry name" value="Helix-loop-helix DNA-binding domain"/>
    <property type="match status" value="1"/>
</dbReference>
<dbReference type="Pfam" id="PF23174">
    <property type="entry name" value="bHLH_ILI"/>
    <property type="match status" value="1"/>
</dbReference>
<dbReference type="PANTHER" id="PTHR46446:SF33">
    <property type="entry name" value="BASIC HELIX-LOOP-HELIX (BHLH) DNA-BINDING FAMILY PROTEIN-RELATED"/>
    <property type="match status" value="1"/>
</dbReference>
<name>A0A5N6PS34_9ASTR</name>
<comment type="caution">
    <text evidence="7">The sequence shown here is derived from an EMBL/GenBank/DDBJ whole genome shotgun (WGS) entry which is preliminary data.</text>
</comment>
<evidence type="ECO:0000256" key="1">
    <source>
        <dbReference type="ARBA" id="ARBA00004123"/>
    </source>
</evidence>
<evidence type="ECO:0008006" key="9">
    <source>
        <dbReference type="Google" id="ProtNLM"/>
    </source>
</evidence>
<evidence type="ECO:0000313" key="7">
    <source>
        <dbReference type="EMBL" id="KAD6795997.1"/>
    </source>
</evidence>
<dbReference type="AlphaFoldDB" id="A0A5N6PS34"/>
<comment type="subcellular location">
    <subcellularLocation>
        <location evidence="1">Nucleus</location>
    </subcellularLocation>
</comment>
<sequence length="76" mass="8737">MSSRRSRQASTKITDDQVIQLLSKLQQLRSEIRNSRSNKESASKVLQETCEYVSNLQREVDDLSDRLSHLLSNIDS</sequence>
<evidence type="ECO:0000256" key="3">
    <source>
        <dbReference type="ARBA" id="ARBA00023015"/>
    </source>
</evidence>
<keyword evidence="8" id="KW-1185">Reference proteome</keyword>
<evidence type="ECO:0000256" key="6">
    <source>
        <dbReference type="SAM" id="Coils"/>
    </source>
</evidence>
<evidence type="ECO:0000256" key="4">
    <source>
        <dbReference type="ARBA" id="ARBA00023163"/>
    </source>
</evidence>
<dbReference type="PANTHER" id="PTHR46446">
    <property type="entry name" value="TRANSCRIPTION FACTOR PRE"/>
    <property type="match status" value="1"/>
</dbReference>
<protein>
    <recommendedName>
        <fullName evidence="9">BHLH domain-containing protein</fullName>
    </recommendedName>
</protein>
<keyword evidence="2" id="KW-0341">Growth regulation</keyword>
<dbReference type="SUPFAM" id="SSF47459">
    <property type="entry name" value="HLH, helix-loop-helix DNA-binding domain"/>
    <property type="match status" value="1"/>
</dbReference>
<dbReference type="GO" id="GO:0005634">
    <property type="term" value="C:nucleus"/>
    <property type="evidence" value="ECO:0007669"/>
    <property type="project" value="UniProtKB-SubCell"/>
</dbReference>